<organism evidence="2 3">
    <name type="scientific">Flavobacterium rhizosphaerae</name>
    <dbReference type="NCBI Taxonomy" id="3163298"/>
    <lineage>
        <taxon>Bacteria</taxon>
        <taxon>Pseudomonadati</taxon>
        <taxon>Bacteroidota</taxon>
        <taxon>Flavobacteriia</taxon>
        <taxon>Flavobacteriales</taxon>
        <taxon>Flavobacteriaceae</taxon>
        <taxon>Flavobacterium</taxon>
    </lineage>
</organism>
<dbReference type="RefSeq" id="WP_408083058.1">
    <property type="nucleotide sequence ID" value="NZ_JBELPZ010000001.1"/>
</dbReference>
<keyword evidence="1" id="KW-0472">Membrane</keyword>
<keyword evidence="1" id="KW-1133">Transmembrane helix</keyword>
<reference evidence="2 3" key="1">
    <citation type="submission" date="2024-06" db="EMBL/GenBank/DDBJ databases">
        <authorList>
            <person name="Kaempfer P."/>
            <person name="Viver T."/>
        </authorList>
    </citation>
    <scope>NUCLEOTIDE SEQUENCE [LARGE SCALE GENOMIC DNA]</scope>
    <source>
        <strain evidence="2 3">ST-119</strain>
    </source>
</reference>
<evidence type="ECO:0000256" key="1">
    <source>
        <dbReference type="SAM" id="Phobius"/>
    </source>
</evidence>
<dbReference type="Proteomes" id="UP001629156">
    <property type="component" value="Unassembled WGS sequence"/>
</dbReference>
<dbReference type="PANTHER" id="PTHR21180:SF32">
    <property type="entry name" value="ENDONUCLEASE_EXONUCLEASE_PHOSPHATASE FAMILY DOMAIN-CONTAINING PROTEIN 1"/>
    <property type="match status" value="1"/>
</dbReference>
<keyword evidence="1" id="KW-0812">Transmembrane</keyword>
<evidence type="ECO:0000313" key="3">
    <source>
        <dbReference type="Proteomes" id="UP001629156"/>
    </source>
</evidence>
<gene>
    <name evidence="2" type="ORF">ABS766_00235</name>
</gene>
<keyword evidence="3" id="KW-1185">Reference proteome</keyword>
<dbReference type="InterPro" id="IPR051675">
    <property type="entry name" value="Endo/Exo/Phosphatase_dom_1"/>
</dbReference>
<dbReference type="SUPFAM" id="SSF47781">
    <property type="entry name" value="RuvA domain 2-like"/>
    <property type="match status" value="2"/>
</dbReference>
<dbReference type="PANTHER" id="PTHR21180">
    <property type="entry name" value="ENDONUCLEASE/EXONUCLEASE/PHOSPHATASE FAMILY DOMAIN-CONTAINING PROTEIN 1"/>
    <property type="match status" value="1"/>
</dbReference>
<feature type="transmembrane region" description="Helical" evidence="1">
    <location>
        <begin position="18"/>
        <end position="35"/>
    </location>
</feature>
<dbReference type="Pfam" id="PF12836">
    <property type="entry name" value="HHH_3"/>
    <property type="match status" value="2"/>
</dbReference>
<dbReference type="Gene3D" id="1.10.150.320">
    <property type="entry name" value="Photosystem II 12 kDa extrinsic protein"/>
    <property type="match status" value="1"/>
</dbReference>
<name>A0ABW8YRB1_9FLAO</name>
<protein>
    <submittedName>
        <fullName evidence="2">Helix-hairpin-helix domain-containing protein</fullName>
    </submittedName>
</protein>
<dbReference type="EMBL" id="JBELPZ010000001">
    <property type="protein sequence ID" value="MFL9842831.1"/>
    <property type="molecule type" value="Genomic_DNA"/>
</dbReference>
<comment type="caution">
    <text evidence="2">The sequence shown here is derived from an EMBL/GenBank/DDBJ whole genome shotgun (WGS) entry which is preliminary data.</text>
</comment>
<dbReference type="InterPro" id="IPR010994">
    <property type="entry name" value="RuvA_2-like"/>
</dbReference>
<sequence length="297" mass="34196">MKAFRFFYRFTKGQQKGILALFSIIIIFQAGYYVISRNTIVNPVSVQAEEWLSLQAIIDSLKQQAVVGIVEDTVAYTTNKAVVYPFNPNYITDYKAYVLGLSSEEFAKLQVYRDEGKFIESAEDFKRVTGVHDTLLTKISPFFKFPDWVEYKHRAEEARAAYEKLVTLPIDINEAVEEDLVYVNGIGPVSAKKILRRRAQLGAYVSMEQLEEFKFSDNAVKGLKERFAIKGRPDIKRLNINTATAEQLSNFPYFNEAAVEVILKRRLDGKITDFDELSEINIFNDKKSKIIRLYLEY</sequence>
<evidence type="ECO:0000313" key="2">
    <source>
        <dbReference type="EMBL" id="MFL9842831.1"/>
    </source>
</evidence>
<proteinExistence type="predicted"/>
<accession>A0ABW8YRB1</accession>